<comment type="subunit">
    <text evidence="12">Homodimer.</text>
</comment>
<dbReference type="InterPro" id="IPR002139">
    <property type="entry name" value="Ribo/fructo_kinase"/>
</dbReference>
<comment type="function">
    <text evidence="12">Catalyzes the phosphorylation of ribose at O-5 in a reaction requiring ATP and magnesium. The resulting D-ribose-5-phosphate can then be used either for sythesis of nucleotides, histidine, and tryptophan, or as a component of the pentose phosphate pathway.</text>
</comment>
<dbReference type="CDD" id="cd01174">
    <property type="entry name" value="ribokinase"/>
    <property type="match status" value="1"/>
</dbReference>
<dbReference type="AlphaFoldDB" id="A0A3P1WR96"/>
<comment type="subcellular location">
    <subcellularLocation>
        <location evidence="12">Cytoplasm</location>
    </subcellularLocation>
</comment>
<evidence type="ECO:0000313" key="15">
    <source>
        <dbReference type="Proteomes" id="UP000280935"/>
    </source>
</evidence>
<comment type="pathway">
    <text evidence="12">Carbohydrate metabolism; D-ribose degradation; D-ribose 5-phosphate from beta-D-ribopyranose: step 2/2.</text>
</comment>
<feature type="binding site" evidence="12">
    <location>
        <begin position="10"/>
        <end position="12"/>
    </location>
    <ligand>
        <name>substrate</name>
    </ligand>
</feature>
<feature type="binding site" evidence="12">
    <location>
        <begin position="247"/>
        <end position="248"/>
    </location>
    <ligand>
        <name>ATP</name>
        <dbReference type="ChEBI" id="CHEBI:30616"/>
    </ligand>
</feature>
<evidence type="ECO:0000256" key="2">
    <source>
        <dbReference type="ARBA" id="ARBA00012035"/>
    </source>
</evidence>
<dbReference type="RefSeq" id="WP_125228267.1">
    <property type="nucleotide sequence ID" value="NZ_RQYT01000022.1"/>
</dbReference>
<evidence type="ECO:0000256" key="12">
    <source>
        <dbReference type="HAMAP-Rule" id="MF_01987"/>
    </source>
</evidence>
<dbReference type="InterPro" id="IPR011611">
    <property type="entry name" value="PfkB_dom"/>
</dbReference>
<feature type="binding site" evidence="12">
    <location>
        <position position="283"/>
    </location>
    <ligand>
        <name>K(+)</name>
        <dbReference type="ChEBI" id="CHEBI:29103"/>
    </ligand>
</feature>
<dbReference type="SUPFAM" id="SSF53613">
    <property type="entry name" value="Ribokinase-like"/>
    <property type="match status" value="1"/>
</dbReference>
<feature type="binding site" evidence="12">
    <location>
        <position position="281"/>
    </location>
    <ligand>
        <name>K(+)</name>
        <dbReference type="ChEBI" id="CHEBI:29103"/>
    </ligand>
</feature>
<feature type="binding site" evidence="12">
    <location>
        <begin position="38"/>
        <end position="42"/>
    </location>
    <ligand>
        <name>substrate</name>
    </ligand>
</feature>
<dbReference type="PRINTS" id="PR00990">
    <property type="entry name" value="RIBOKINASE"/>
</dbReference>
<keyword evidence="11 12" id="KW-0119">Carbohydrate metabolism</keyword>
<evidence type="ECO:0000256" key="3">
    <source>
        <dbReference type="ARBA" id="ARBA00016943"/>
    </source>
</evidence>
<feature type="binding site" evidence="12">
    <location>
        <position position="244"/>
    </location>
    <ligand>
        <name>K(+)</name>
        <dbReference type="ChEBI" id="CHEBI:29103"/>
    </ligand>
</feature>
<feature type="domain" description="Carbohydrate kinase PfkB" evidence="13">
    <location>
        <begin position="2"/>
        <end position="290"/>
    </location>
</feature>
<evidence type="ECO:0000313" key="14">
    <source>
        <dbReference type="EMBL" id="RRD49142.1"/>
    </source>
</evidence>
<evidence type="ECO:0000256" key="6">
    <source>
        <dbReference type="ARBA" id="ARBA00022741"/>
    </source>
</evidence>
<keyword evidence="12" id="KW-0963">Cytoplasm</keyword>
<dbReference type="Proteomes" id="UP000280935">
    <property type="component" value="Unassembled WGS sequence"/>
</dbReference>
<evidence type="ECO:0000256" key="5">
    <source>
        <dbReference type="ARBA" id="ARBA00022723"/>
    </source>
</evidence>
<feature type="binding site" evidence="12">
    <location>
        <position position="242"/>
    </location>
    <ligand>
        <name>K(+)</name>
        <dbReference type="ChEBI" id="CHEBI:29103"/>
    </ligand>
</feature>
<dbReference type="InterPro" id="IPR002173">
    <property type="entry name" value="Carboh/pur_kinase_PfkB_CS"/>
</dbReference>
<accession>A0A3P1WR96</accession>
<gene>
    <name evidence="12" type="primary">rbsK</name>
    <name evidence="14" type="ORF">EII35_09685</name>
</gene>
<comment type="activity regulation">
    <text evidence="12">Activated by a monovalent cation that binds near, but not in, the active site. The most likely occupant of the site in vivo is potassium. Ion binding induces a conformational change that may alter substrate affinity.</text>
</comment>
<keyword evidence="10 12" id="KW-0630">Potassium</keyword>
<comment type="similarity">
    <text evidence="1">Belongs to the carbohydrate kinase pfkB family.</text>
</comment>
<evidence type="ECO:0000256" key="10">
    <source>
        <dbReference type="ARBA" id="ARBA00022958"/>
    </source>
</evidence>
<keyword evidence="9 12" id="KW-0460">Magnesium</keyword>
<feature type="binding site" evidence="12">
    <location>
        <position position="248"/>
    </location>
    <ligand>
        <name>substrate</name>
    </ligand>
</feature>
<evidence type="ECO:0000256" key="11">
    <source>
        <dbReference type="ARBA" id="ARBA00023277"/>
    </source>
</evidence>
<sequence length="298" mass="29587">MSVVVAGSLNVDLHLHLDRHPHPGETLLASGGTLSPGGKGANQACAAALAGATVTLLGAVGDDDASQTALSLLRGAGVDLSHVARVPGPTGLAVVSVDARGENTVVVVPGANAEVTAETVAGWAPILAAAPIVVSQGELSRAATEAVAHAATGRWLLNLAPVIDLDPDVIRRADPLVVNEHEAQAALSQLGGPAVDEPEVLVAELRRAGLASVVLTLGAAGAIVADGAGTEHVPSPTVHAVDTVGAGDAFTGALAARLAEGSTLVEAARYAARFAAHTVQFEGAQTSYPAPGTELPQV</sequence>
<dbReference type="Gene3D" id="3.40.1190.20">
    <property type="match status" value="1"/>
</dbReference>
<keyword evidence="7 12" id="KW-0418">Kinase</keyword>
<keyword evidence="8 12" id="KW-0067">ATP-binding</keyword>
<feature type="binding site" evidence="12">
    <location>
        <position position="138"/>
    </location>
    <ligand>
        <name>substrate</name>
    </ligand>
</feature>
<dbReference type="EC" id="2.7.1.15" evidence="2 12"/>
<feature type="binding site" evidence="12">
    <location>
        <position position="278"/>
    </location>
    <ligand>
        <name>K(+)</name>
        <dbReference type="ChEBI" id="CHEBI:29103"/>
    </ligand>
</feature>
<feature type="binding site" evidence="12">
    <location>
        <begin position="216"/>
        <end position="221"/>
    </location>
    <ligand>
        <name>ATP</name>
        <dbReference type="ChEBI" id="CHEBI:30616"/>
    </ligand>
</feature>
<keyword evidence="5 12" id="KW-0479">Metal-binding</keyword>
<comment type="caution">
    <text evidence="12">Lacks conserved residue(s) required for the propagation of feature annotation.</text>
</comment>
<feature type="active site" description="Proton acceptor" evidence="12">
    <location>
        <position position="248"/>
    </location>
</feature>
<proteinExistence type="inferred from homology"/>
<comment type="similarity">
    <text evidence="12">Belongs to the carbohydrate kinase PfkB family. Ribokinase subfamily.</text>
</comment>
<dbReference type="InterPro" id="IPR011877">
    <property type="entry name" value="Ribokinase"/>
</dbReference>
<dbReference type="GO" id="GO:0005829">
    <property type="term" value="C:cytosol"/>
    <property type="evidence" value="ECO:0007669"/>
    <property type="project" value="TreeGrafter"/>
</dbReference>
<dbReference type="HAMAP" id="MF_01987">
    <property type="entry name" value="Ribokinase"/>
    <property type="match status" value="1"/>
</dbReference>
<dbReference type="PANTHER" id="PTHR10584:SF166">
    <property type="entry name" value="RIBOKINASE"/>
    <property type="match status" value="1"/>
</dbReference>
<dbReference type="OrthoDB" id="9775849at2"/>
<dbReference type="Pfam" id="PF00294">
    <property type="entry name" value="PfkB"/>
    <property type="match status" value="1"/>
</dbReference>
<dbReference type="GO" id="GO:0004747">
    <property type="term" value="F:ribokinase activity"/>
    <property type="evidence" value="ECO:0007669"/>
    <property type="project" value="UniProtKB-UniRule"/>
</dbReference>
<comment type="caution">
    <text evidence="14">The sequence shown here is derived from an EMBL/GenBank/DDBJ whole genome shotgun (WGS) entry which is preliminary data.</text>
</comment>
<dbReference type="EMBL" id="RQYT01000022">
    <property type="protein sequence ID" value="RRD49142.1"/>
    <property type="molecule type" value="Genomic_DNA"/>
</dbReference>
<dbReference type="PROSITE" id="PS00584">
    <property type="entry name" value="PFKB_KINASES_2"/>
    <property type="match status" value="1"/>
</dbReference>
<evidence type="ECO:0000256" key="8">
    <source>
        <dbReference type="ARBA" id="ARBA00022840"/>
    </source>
</evidence>
<comment type="catalytic activity">
    <reaction evidence="12">
        <text>D-ribose + ATP = D-ribose 5-phosphate + ADP + H(+)</text>
        <dbReference type="Rhea" id="RHEA:13697"/>
        <dbReference type="ChEBI" id="CHEBI:15378"/>
        <dbReference type="ChEBI" id="CHEBI:30616"/>
        <dbReference type="ChEBI" id="CHEBI:47013"/>
        <dbReference type="ChEBI" id="CHEBI:78346"/>
        <dbReference type="ChEBI" id="CHEBI:456216"/>
        <dbReference type="EC" id="2.7.1.15"/>
    </reaction>
</comment>
<reference evidence="14 15" key="1">
    <citation type="submission" date="2018-11" db="EMBL/GenBank/DDBJ databases">
        <title>Genomes From Bacteria Associated with the Canine Oral Cavity: a Test Case for Automated Genome-Based Taxonomic Assignment.</title>
        <authorList>
            <person name="Coil D.A."/>
            <person name="Jospin G."/>
            <person name="Darling A.E."/>
            <person name="Wallis C."/>
            <person name="Davis I.J."/>
            <person name="Harris S."/>
            <person name="Eisen J.A."/>
            <person name="Holcombe L.J."/>
            <person name="O'Flynn C."/>
        </authorList>
    </citation>
    <scope>NUCLEOTIDE SEQUENCE [LARGE SCALE GENOMIC DNA]</scope>
    <source>
        <strain evidence="14 15">OH2822_COT-296</strain>
    </source>
</reference>
<dbReference type="UniPathway" id="UPA00916">
    <property type="reaction ID" value="UER00889"/>
</dbReference>
<dbReference type="GO" id="GO:0046872">
    <property type="term" value="F:metal ion binding"/>
    <property type="evidence" value="ECO:0007669"/>
    <property type="project" value="UniProtKB-KW"/>
</dbReference>
<feature type="binding site" evidence="12">
    <location>
        <position position="179"/>
    </location>
    <ligand>
        <name>ATP</name>
        <dbReference type="ChEBI" id="CHEBI:30616"/>
    </ligand>
</feature>
<dbReference type="GO" id="GO:0005524">
    <property type="term" value="F:ATP binding"/>
    <property type="evidence" value="ECO:0007669"/>
    <property type="project" value="UniProtKB-UniRule"/>
</dbReference>
<dbReference type="InterPro" id="IPR029056">
    <property type="entry name" value="Ribokinase-like"/>
</dbReference>
<evidence type="ECO:0000259" key="13">
    <source>
        <dbReference type="Pfam" id="PF00294"/>
    </source>
</evidence>
<keyword evidence="4 12" id="KW-0808">Transferase</keyword>
<comment type="cofactor">
    <cofactor evidence="12">
        <name>Mg(2+)</name>
        <dbReference type="ChEBI" id="CHEBI:18420"/>
    </cofactor>
    <text evidence="12">Requires a divalent cation, most likely magnesium in vivo, as an electrophilic catalyst to aid phosphoryl group transfer. It is the chelate of the metal and the nucleotide that is the actual substrate.</text>
</comment>
<name>A0A3P1WR96_9ACTN</name>
<evidence type="ECO:0000256" key="7">
    <source>
        <dbReference type="ARBA" id="ARBA00022777"/>
    </source>
</evidence>
<protein>
    <recommendedName>
        <fullName evidence="3 12">Ribokinase</fullName>
        <shortName evidence="12">RK</shortName>
        <ecNumber evidence="2 12">2.7.1.15</ecNumber>
    </recommendedName>
</protein>
<dbReference type="PANTHER" id="PTHR10584">
    <property type="entry name" value="SUGAR KINASE"/>
    <property type="match status" value="1"/>
</dbReference>
<keyword evidence="6 12" id="KW-0547">Nucleotide-binding</keyword>
<feature type="binding site" evidence="12">
    <location>
        <position position="287"/>
    </location>
    <ligand>
        <name>K(+)</name>
        <dbReference type="ChEBI" id="CHEBI:29103"/>
    </ligand>
</feature>
<evidence type="ECO:0000256" key="4">
    <source>
        <dbReference type="ARBA" id="ARBA00022679"/>
    </source>
</evidence>
<evidence type="ECO:0000256" key="1">
    <source>
        <dbReference type="ARBA" id="ARBA00005380"/>
    </source>
</evidence>
<dbReference type="GO" id="GO:0019303">
    <property type="term" value="P:D-ribose catabolic process"/>
    <property type="evidence" value="ECO:0007669"/>
    <property type="project" value="UniProtKB-UniRule"/>
</dbReference>
<evidence type="ECO:0000256" key="9">
    <source>
        <dbReference type="ARBA" id="ARBA00022842"/>
    </source>
</evidence>
<organism evidence="14 15">
    <name type="scientific">Arachnia propionica</name>
    <dbReference type="NCBI Taxonomy" id="1750"/>
    <lineage>
        <taxon>Bacteria</taxon>
        <taxon>Bacillati</taxon>
        <taxon>Actinomycetota</taxon>
        <taxon>Actinomycetes</taxon>
        <taxon>Propionibacteriales</taxon>
        <taxon>Propionibacteriaceae</taxon>
        <taxon>Arachnia</taxon>
    </lineage>
</organism>